<comment type="caution">
    <text evidence="3">The sequence shown here is derived from an EMBL/GenBank/DDBJ whole genome shotgun (WGS) entry which is preliminary data.</text>
</comment>
<evidence type="ECO:0000256" key="1">
    <source>
        <dbReference type="SAM" id="MobiDB-lite"/>
    </source>
</evidence>
<dbReference type="RefSeq" id="WP_062074898.1">
    <property type="nucleotide sequence ID" value="NZ_BBRC01000004.1"/>
</dbReference>
<organism evidence="3 4">
    <name type="scientific">Demequina lutea</name>
    <dbReference type="NCBI Taxonomy" id="431489"/>
    <lineage>
        <taxon>Bacteria</taxon>
        <taxon>Bacillati</taxon>
        <taxon>Actinomycetota</taxon>
        <taxon>Actinomycetes</taxon>
        <taxon>Micrococcales</taxon>
        <taxon>Demequinaceae</taxon>
        <taxon>Demequina</taxon>
    </lineage>
</organism>
<feature type="transmembrane region" description="Helical" evidence="2">
    <location>
        <begin position="112"/>
        <end position="133"/>
    </location>
</feature>
<dbReference type="Proteomes" id="UP000547973">
    <property type="component" value="Unassembled WGS sequence"/>
</dbReference>
<keyword evidence="2" id="KW-1133">Transmembrane helix</keyword>
<gene>
    <name evidence="3" type="ORF">BKA03_000228</name>
</gene>
<keyword evidence="2" id="KW-0472">Membrane</keyword>
<proteinExistence type="predicted"/>
<evidence type="ECO:0000256" key="2">
    <source>
        <dbReference type="SAM" id="Phobius"/>
    </source>
</evidence>
<evidence type="ECO:0000313" key="3">
    <source>
        <dbReference type="EMBL" id="NYI40109.1"/>
    </source>
</evidence>
<accession>A0A7Z0CGU5</accession>
<reference evidence="3 4" key="1">
    <citation type="submission" date="2020-07" db="EMBL/GenBank/DDBJ databases">
        <title>Sequencing the genomes of 1000 actinobacteria strains.</title>
        <authorList>
            <person name="Klenk H.-P."/>
        </authorList>
    </citation>
    <scope>NUCLEOTIDE SEQUENCE [LARGE SCALE GENOMIC DNA]</scope>
    <source>
        <strain evidence="3 4">DSM 19970</strain>
    </source>
</reference>
<feature type="transmembrane region" description="Helical" evidence="2">
    <location>
        <begin position="85"/>
        <end position="106"/>
    </location>
</feature>
<dbReference type="AlphaFoldDB" id="A0A7Z0CGU5"/>
<keyword evidence="4" id="KW-1185">Reference proteome</keyword>
<feature type="transmembrane region" description="Helical" evidence="2">
    <location>
        <begin position="55"/>
        <end position="73"/>
    </location>
</feature>
<feature type="region of interest" description="Disordered" evidence="1">
    <location>
        <begin position="161"/>
        <end position="202"/>
    </location>
</feature>
<sequence>MNATRALVWASRVLFGLGLVLFAGLFIYMATQSGSGDVTTSGGTVTNVSSGEMKAAVIIFAAIAWSFLAGSGLRTLSQSTSWPRALLSIAELVGFGVIFAAPIYAVSGRDGMAGALACFLSGFAVIIVSKLVAFTSFGAKEAAASVGSEIARAKDIYRQAQDRSAMNAPPASFAPQTFMPSAQTFAPEPPSQEPPGSSSPAR</sequence>
<evidence type="ECO:0000313" key="4">
    <source>
        <dbReference type="Proteomes" id="UP000547973"/>
    </source>
</evidence>
<keyword evidence="2" id="KW-0812">Transmembrane</keyword>
<feature type="compositionally biased region" description="Polar residues" evidence="1">
    <location>
        <begin position="174"/>
        <end position="184"/>
    </location>
</feature>
<protein>
    <submittedName>
        <fullName evidence="3">Uncharacterized protein</fullName>
    </submittedName>
</protein>
<feature type="transmembrane region" description="Helical" evidence="2">
    <location>
        <begin position="7"/>
        <end position="30"/>
    </location>
</feature>
<dbReference type="EMBL" id="JACBZO010000001">
    <property type="protein sequence ID" value="NYI40109.1"/>
    <property type="molecule type" value="Genomic_DNA"/>
</dbReference>
<name>A0A7Z0CGU5_9MICO</name>